<evidence type="ECO:0000313" key="3">
    <source>
        <dbReference type="Proteomes" id="UP000663827"/>
    </source>
</evidence>
<gene>
    <name evidence="2" type="ORF">RDB_LOCUS84514</name>
</gene>
<feature type="region of interest" description="Disordered" evidence="1">
    <location>
        <begin position="1"/>
        <end position="53"/>
    </location>
</feature>
<protein>
    <recommendedName>
        <fullName evidence="4">BTB domain-containing protein</fullName>
    </recommendedName>
</protein>
<evidence type="ECO:0000313" key="2">
    <source>
        <dbReference type="EMBL" id="CAE7147122.1"/>
    </source>
</evidence>
<reference evidence="2" key="1">
    <citation type="submission" date="2021-01" db="EMBL/GenBank/DDBJ databases">
        <authorList>
            <person name="Kaushik A."/>
        </authorList>
    </citation>
    <scope>NUCLEOTIDE SEQUENCE</scope>
    <source>
        <strain evidence="2">AG5</strain>
    </source>
</reference>
<dbReference type="EMBL" id="CAJNJQ010001725">
    <property type="protein sequence ID" value="CAE7147122.1"/>
    <property type="molecule type" value="Genomic_DNA"/>
</dbReference>
<dbReference type="Proteomes" id="UP000663827">
    <property type="component" value="Unassembled WGS sequence"/>
</dbReference>
<organism evidence="2 3">
    <name type="scientific">Rhizoctonia solani</name>
    <dbReference type="NCBI Taxonomy" id="456999"/>
    <lineage>
        <taxon>Eukaryota</taxon>
        <taxon>Fungi</taxon>
        <taxon>Dikarya</taxon>
        <taxon>Basidiomycota</taxon>
        <taxon>Agaricomycotina</taxon>
        <taxon>Agaricomycetes</taxon>
        <taxon>Cantharellales</taxon>
        <taxon>Ceratobasidiaceae</taxon>
        <taxon>Rhizoctonia</taxon>
    </lineage>
</organism>
<comment type="caution">
    <text evidence="2">The sequence shown here is derived from an EMBL/GenBank/DDBJ whole genome shotgun (WGS) entry which is preliminary data.</text>
</comment>
<feature type="compositionally biased region" description="Polar residues" evidence="1">
    <location>
        <begin position="28"/>
        <end position="41"/>
    </location>
</feature>
<name>A0A8H3DZN0_9AGAM</name>
<sequence length="295" mass="32909">MDAQPTRARSTRSVTAPRPVSMAFSSAGHDSSSTNNQGDPNSRSSRRSVVSVEARTTAPELDAEFAYPDGNIELQASSHIFWVHEFQFAKFAKIADLIRQARERGDFTAAPERRVKINIPCTGKLISTDVRQTLRVIYSSLVSSHTPPKFDGQTLISTLRVASLYQNPDLRDFSISQLQSEFYIAPIYRIALSDELAIPGWEAPAFLELCRRPEALSQDEASILGIARTVEVARVREAEQRHQYLALVHQATTDPFLSSEGSIKKDKLKAAAGNYIHPMTLVRLRTYASLFQSKR</sequence>
<dbReference type="AlphaFoldDB" id="A0A8H3DZN0"/>
<accession>A0A8H3DZN0</accession>
<evidence type="ECO:0008006" key="4">
    <source>
        <dbReference type="Google" id="ProtNLM"/>
    </source>
</evidence>
<evidence type="ECO:0000256" key="1">
    <source>
        <dbReference type="SAM" id="MobiDB-lite"/>
    </source>
</evidence>
<proteinExistence type="predicted"/>